<name>A0A2P4YB08_9STRA</name>
<sequence>MDLIPSALAEITSMVEQIRQTTELLSLRLGTNDDLDDDEDDDFDYEDDYNDDMSFNLRDSTPFPPLTEESEEEMARRESNSIFVPNAPGSAGNSRNSSRLFGDKRGSDPSTMLSK</sequence>
<dbReference type="EMBL" id="NCKW01004159">
    <property type="protein sequence ID" value="POM75004.1"/>
    <property type="molecule type" value="Genomic_DNA"/>
</dbReference>
<dbReference type="AlphaFoldDB" id="A0A2P4YB08"/>
<accession>A0A2P4YB08</accession>
<dbReference type="OrthoDB" id="421226at2759"/>
<proteinExistence type="predicted"/>
<gene>
    <name evidence="2" type="ORF">PHPALM_7946</name>
</gene>
<organism evidence="2 3">
    <name type="scientific">Phytophthora palmivora</name>
    <dbReference type="NCBI Taxonomy" id="4796"/>
    <lineage>
        <taxon>Eukaryota</taxon>
        <taxon>Sar</taxon>
        <taxon>Stramenopiles</taxon>
        <taxon>Oomycota</taxon>
        <taxon>Peronosporomycetes</taxon>
        <taxon>Peronosporales</taxon>
        <taxon>Peronosporaceae</taxon>
        <taxon>Phytophthora</taxon>
    </lineage>
</organism>
<keyword evidence="3" id="KW-1185">Reference proteome</keyword>
<comment type="caution">
    <text evidence="2">The sequence shown here is derived from an EMBL/GenBank/DDBJ whole genome shotgun (WGS) entry which is preliminary data.</text>
</comment>
<protein>
    <submittedName>
        <fullName evidence="2">Voltage-gated Ion Channel (VIC) Superfamily</fullName>
    </submittedName>
</protein>
<feature type="region of interest" description="Disordered" evidence="1">
    <location>
        <begin position="29"/>
        <end position="115"/>
    </location>
</feature>
<feature type="compositionally biased region" description="Acidic residues" evidence="1">
    <location>
        <begin position="33"/>
        <end position="51"/>
    </location>
</feature>
<evidence type="ECO:0000313" key="2">
    <source>
        <dbReference type="EMBL" id="POM75004.1"/>
    </source>
</evidence>
<evidence type="ECO:0000313" key="3">
    <source>
        <dbReference type="Proteomes" id="UP000237271"/>
    </source>
</evidence>
<evidence type="ECO:0000256" key="1">
    <source>
        <dbReference type="SAM" id="MobiDB-lite"/>
    </source>
</evidence>
<reference evidence="2 3" key="1">
    <citation type="journal article" date="2017" name="Genome Biol. Evol.">
        <title>Phytophthora megakarya and P. palmivora, closely related causal agents of cacao black pod rot, underwent increases in genome sizes and gene numbers by different mechanisms.</title>
        <authorList>
            <person name="Ali S.S."/>
            <person name="Shao J."/>
            <person name="Lary D.J."/>
            <person name="Kronmiller B."/>
            <person name="Shen D."/>
            <person name="Strem M.D."/>
            <person name="Amoako-Attah I."/>
            <person name="Akrofi A.Y."/>
            <person name="Begoude B.A."/>
            <person name="Ten Hoopen G.M."/>
            <person name="Coulibaly K."/>
            <person name="Kebe B.I."/>
            <person name="Melnick R.L."/>
            <person name="Guiltinan M.J."/>
            <person name="Tyler B.M."/>
            <person name="Meinhardt L.W."/>
            <person name="Bailey B.A."/>
        </authorList>
    </citation>
    <scope>NUCLEOTIDE SEQUENCE [LARGE SCALE GENOMIC DNA]</scope>
    <source>
        <strain evidence="3">sbr112.9</strain>
    </source>
</reference>
<dbReference type="Proteomes" id="UP000237271">
    <property type="component" value="Unassembled WGS sequence"/>
</dbReference>